<sequence>MSQREKQNRGPIPWSTLPEELRARILHSLPVQSKLRAEQVSQEWRKLLRNCQAPGCSKQCWGRVRLRVDCPLRRTPLREAASDAASDLINLRSVAR</sequence>
<dbReference type="EMBL" id="JALJOQ010000041">
    <property type="protein sequence ID" value="KAK9805833.1"/>
    <property type="molecule type" value="Genomic_DNA"/>
</dbReference>
<evidence type="ECO:0000313" key="2">
    <source>
        <dbReference type="EMBL" id="KAK9805833.1"/>
    </source>
</evidence>
<dbReference type="Pfam" id="PF12937">
    <property type="entry name" value="F-box-like"/>
    <property type="match status" value="1"/>
</dbReference>
<name>A0AAW1P7M9_9CHLO</name>
<organism evidence="2 3">
    <name type="scientific">Symbiochloris irregularis</name>
    <dbReference type="NCBI Taxonomy" id="706552"/>
    <lineage>
        <taxon>Eukaryota</taxon>
        <taxon>Viridiplantae</taxon>
        <taxon>Chlorophyta</taxon>
        <taxon>core chlorophytes</taxon>
        <taxon>Trebouxiophyceae</taxon>
        <taxon>Trebouxiales</taxon>
        <taxon>Trebouxiaceae</taxon>
        <taxon>Symbiochloris</taxon>
    </lineage>
</organism>
<dbReference type="Gene3D" id="1.20.1280.50">
    <property type="match status" value="1"/>
</dbReference>
<evidence type="ECO:0000313" key="3">
    <source>
        <dbReference type="Proteomes" id="UP001465755"/>
    </source>
</evidence>
<feature type="domain" description="F-box" evidence="1">
    <location>
        <begin position="11"/>
        <end position="64"/>
    </location>
</feature>
<accession>A0AAW1P7M9</accession>
<reference evidence="2 3" key="1">
    <citation type="journal article" date="2024" name="Nat. Commun.">
        <title>Phylogenomics reveals the evolutionary origins of lichenization in chlorophyte algae.</title>
        <authorList>
            <person name="Puginier C."/>
            <person name="Libourel C."/>
            <person name="Otte J."/>
            <person name="Skaloud P."/>
            <person name="Haon M."/>
            <person name="Grisel S."/>
            <person name="Petersen M."/>
            <person name="Berrin J.G."/>
            <person name="Delaux P.M."/>
            <person name="Dal Grande F."/>
            <person name="Keller J."/>
        </authorList>
    </citation>
    <scope>NUCLEOTIDE SEQUENCE [LARGE SCALE GENOMIC DNA]</scope>
    <source>
        <strain evidence="2 3">SAG 2036</strain>
    </source>
</reference>
<proteinExistence type="predicted"/>
<dbReference type="Proteomes" id="UP001465755">
    <property type="component" value="Unassembled WGS sequence"/>
</dbReference>
<gene>
    <name evidence="2" type="ORF">WJX73_005665</name>
</gene>
<keyword evidence="3" id="KW-1185">Reference proteome</keyword>
<comment type="caution">
    <text evidence="2">The sequence shown here is derived from an EMBL/GenBank/DDBJ whole genome shotgun (WGS) entry which is preliminary data.</text>
</comment>
<protein>
    <recommendedName>
        <fullName evidence="1">F-box domain-containing protein</fullName>
    </recommendedName>
</protein>
<dbReference type="PROSITE" id="PS50181">
    <property type="entry name" value="FBOX"/>
    <property type="match status" value="1"/>
</dbReference>
<evidence type="ECO:0000259" key="1">
    <source>
        <dbReference type="PROSITE" id="PS50181"/>
    </source>
</evidence>
<dbReference type="SUPFAM" id="SSF81383">
    <property type="entry name" value="F-box domain"/>
    <property type="match status" value="1"/>
</dbReference>
<dbReference type="AlphaFoldDB" id="A0AAW1P7M9"/>
<dbReference type="InterPro" id="IPR001810">
    <property type="entry name" value="F-box_dom"/>
</dbReference>
<dbReference type="InterPro" id="IPR036047">
    <property type="entry name" value="F-box-like_dom_sf"/>
</dbReference>